<sequence length="113" mass="12789">MENGTTTYEGWIYGIGEWQYSKISKLLKSAFPDVSYEYLDDNTGTVWISGPSPMFEEDEDNLLATFDLVADQIIESGKGVLLSKKWDNHGSVELKSYEFGSKTWTQKDFQLGA</sequence>
<organism evidence="1 2">
    <name type="scientific">Desulfovibrio ferrophilus</name>
    <dbReference type="NCBI Taxonomy" id="241368"/>
    <lineage>
        <taxon>Bacteria</taxon>
        <taxon>Pseudomonadati</taxon>
        <taxon>Thermodesulfobacteriota</taxon>
        <taxon>Desulfovibrionia</taxon>
        <taxon>Desulfovibrionales</taxon>
        <taxon>Desulfovibrionaceae</taxon>
        <taxon>Desulfovibrio</taxon>
    </lineage>
</organism>
<proteinExistence type="predicted"/>
<dbReference type="AlphaFoldDB" id="A0A2Z6B3D7"/>
<keyword evidence="2" id="KW-1185">Reference proteome</keyword>
<reference evidence="1 2" key="1">
    <citation type="journal article" date="2018" name="Sci. Adv.">
        <title>Multi-heme cytochromes provide a pathway for survival in energy-limited environments.</title>
        <authorList>
            <person name="Deng X."/>
            <person name="Dohmae N."/>
            <person name="Nealson K.H."/>
            <person name="Hashimoto K."/>
            <person name="Okamoto A."/>
        </authorList>
    </citation>
    <scope>NUCLEOTIDE SEQUENCE [LARGE SCALE GENOMIC DNA]</scope>
    <source>
        <strain evidence="1 2">IS5</strain>
    </source>
</reference>
<dbReference type="RefSeq" id="WP_126381055.1">
    <property type="nucleotide sequence ID" value="NZ_AP017378.1"/>
</dbReference>
<dbReference type="EMBL" id="AP017378">
    <property type="protein sequence ID" value="BBD10029.1"/>
    <property type="molecule type" value="Genomic_DNA"/>
</dbReference>
<name>A0A2Z6B3D7_9BACT</name>
<protein>
    <submittedName>
        <fullName evidence="1">Putative Polysaccharide deacetylase family protein</fullName>
    </submittedName>
</protein>
<dbReference type="KEGG" id="dfl:DFE_3303"/>
<accession>A0A2Z6B3D7</accession>
<evidence type="ECO:0000313" key="2">
    <source>
        <dbReference type="Proteomes" id="UP000269883"/>
    </source>
</evidence>
<evidence type="ECO:0000313" key="1">
    <source>
        <dbReference type="EMBL" id="BBD10029.1"/>
    </source>
</evidence>
<dbReference type="OrthoDB" id="5465221at2"/>
<dbReference type="Proteomes" id="UP000269883">
    <property type="component" value="Chromosome"/>
</dbReference>
<gene>
    <name evidence="1" type="ORF">DFE_3303</name>
</gene>